<evidence type="ECO:0000256" key="2">
    <source>
        <dbReference type="ARBA" id="ARBA00007427"/>
    </source>
</evidence>
<dbReference type="PROSITE" id="PS50071">
    <property type="entry name" value="HOMEOBOX_2"/>
    <property type="match status" value="1"/>
</dbReference>
<keyword evidence="4 12" id="KW-0863">Zinc-finger</keyword>
<feature type="compositionally biased region" description="Polar residues" evidence="14">
    <location>
        <begin position="119"/>
        <end position="139"/>
    </location>
</feature>
<dbReference type="GO" id="GO:0045814">
    <property type="term" value="P:negative regulation of gene expression, epigenetic"/>
    <property type="evidence" value="ECO:0007669"/>
    <property type="project" value="TreeGrafter"/>
</dbReference>
<name>A0A834ZF72_TETSI</name>
<sequence>MEHNLYYSGKTTFPNHSHSARGEDTPESSGTSPVPLRGKPKPSSLLIHPPPLQGEVRVDKELSLCFLGESKNSLAIVHGDTIPQSYEERGVGISSICDPTTPESATISHFESYHMDVSSPAQGSNQTMKSLGPKQSTSGKNCELGFEHVQSEDTNTRIEESNPIDTECLELPPKDAIKHVQSGYKDTRIEEPNSIDTKCLDLPPKDATKNFSRVLLKENRVSAKSSKRKYILRSSVASVRVLRSRSRGTPQAPGPSNSSSSANAVREEKRKRKKQVKRTLNNEFTRTRKRLQYLLHRMSYEQSLIDAYSGEGWKGQRRRWSSWKKMEVIERGRHLSIELALEEEGFRWVLLFVTQCIKMEATEYLVKRLRCKASSVILERTSNSFGAFISLTSIPTSGGRRRWVSFPVGPRFSGWKRLEVVWRMKHFVSFTTEARPIAGRPYCRSAVERKEQLNRKEHRLRGRNFQFAKGITIRNSRRNRSQGDLFLGEKVEPGHKNQNRVAWVGSSHGRRPLGALLPDQVGSPRISFSQPISSGTMPPALEAHGPFFYAHSYGLILWLQGSGFNERITWGLGGGPSFPYLCISLDTGSIAKKGKMVEDSAHHSPSSPTHTFDSSEDPFGIWPLIKKFEANEGQEVAVQKGSCSASDPEALPTSVFVEEITKANRSLLSHSKWNGPFSDLSSVEVSTAYVACILIAINVPSWIIFFDPLDGYAHYIDVIWARCITIGGILYCLRYDLLDKIKPEKELQRAASEILSCKRKIRDLFQHIDSLCAEGRLLESLFDSEGQIDSEDILCAKCGSKELSTDNDIILCDGTCSRGFHQMCLEPPLLKEDIYASLVFFLTVPPGDEGWLCPGCDCKVDCVDLLNDVRGTDLSIFDNWEKIFPEAASVAAAGDKQDDNFGYPSDDSEDNDYDPDGPEVDEKVRAEGSSSEESDFTSASDDSEPSLHDEPYLGLPSDDSEDTDYDPNVLDHDEQVKQESSSSDFTSDSEDFSARIDDNRSPGTDEVPVSSSLDSANPISQPGERRPKITGKKKQSVNSELLSILEADPSQENAMPVSGKRHKERLDYKRLHDDAYGNVSSESSDDEDWTDNYAPRKRNDFGKDVVISPQGNSQPITNGANTKDMKWDLEEAENTLKRRTRQKLDFGGTNNSEAKTHKDSPDPGSIAKKSTTSASKSLGEAVTQRLRNSFRENVYPTRDTKENLANELGITFRQVSKWFENARRSSRQSASVGATEAGISSPNKAIVLTPTNRKIVKSETKIIAKNIDCNGAEDKESGKAVSEQAGVTECCSEDREERKSEDAERRKQQSTAPTSRKQKGMIDDQTSDGTLTPKETPTKGTQTDSRKAQTAQKSCQNAKQELTLSRVQTRNRKSVA</sequence>
<comment type="subcellular location">
    <subcellularLocation>
        <location evidence="1 11 13">Nucleus</location>
    </subcellularLocation>
</comment>
<dbReference type="SUPFAM" id="SSF57903">
    <property type="entry name" value="FYVE/PHD zinc finger"/>
    <property type="match status" value="1"/>
</dbReference>
<reference evidence="17 18" key="1">
    <citation type="submission" date="2020-04" db="EMBL/GenBank/DDBJ databases">
        <title>Plant Genome Project.</title>
        <authorList>
            <person name="Zhang R.-G."/>
        </authorList>
    </citation>
    <scope>NUCLEOTIDE SEQUENCE [LARGE SCALE GENOMIC DNA]</scope>
    <source>
        <strain evidence="17">YNK0</strain>
        <tissue evidence="17">Leaf</tissue>
    </source>
</reference>
<gene>
    <name evidence="17" type="ORF">HHK36_008324</name>
</gene>
<dbReference type="GO" id="GO:0003682">
    <property type="term" value="F:chromatin binding"/>
    <property type="evidence" value="ECO:0007669"/>
    <property type="project" value="TreeGrafter"/>
</dbReference>
<evidence type="ECO:0000256" key="5">
    <source>
        <dbReference type="ARBA" id="ARBA00022833"/>
    </source>
</evidence>
<evidence type="ECO:0000256" key="14">
    <source>
        <dbReference type="SAM" id="MobiDB-lite"/>
    </source>
</evidence>
<dbReference type="Pfam" id="PF00046">
    <property type="entry name" value="Homeodomain"/>
    <property type="match status" value="1"/>
</dbReference>
<feature type="region of interest" description="Disordered" evidence="14">
    <location>
        <begin position="894"/>
        <end position="1181"/>
    </location>
</feature>
<dbReference type="InterPro" id="IPR017970">
    <property type="entry name" value="Homeobox_CS"/>
</dbReference>
<dbReference type="InterPro" id="IPR019786">
    <property type="entry name" value="Zinc_finger_PHD-type_CS"/>
</dbReference>
<feature type="compositionally biased region" description="Low complexity" evidence="14">
    <location>
        <begin position="1167"/>
        <end position="1177"/>
    </location>
</feature>
<evidence type="ECO:0000256" key="4">
    <source>
        <dbReference type="ARBA" id="ARBA00022771"/>
    </source>
</evidence>
<evidence type="ECO:0000313" key="17">
    <source>
        <dbReference type="EMBL" id="KAF8406239.1"/>
    </source>
</evidence>
<feature type="compositionally biased region" description="Basic and acidic residues" evidence="14">
    <location>
        <begin position="1064"/>
        <end position="1075"/>
    </location>
</feature>
<dbReference type="CDD" id="cd00086">
    <property type="entry name" value="homeodomain"/>
    <property type="match status" value="1"/>
</dbReference>
<feature type="region of interest" description="Disordered" evidence="14">
    <location>
        <begin position="1272"/>
        <end position="1376"/>
    </location>
</feature>
<dbReference type="EMBL" id="JABCRI010000005">
    <property type="protein sequence ID" value="KAF8406239.1"/>
    <property type="molecule type" value="Genomic_DNA"/>
</dbReference>
<dbReference type="OrthoDB" id="1903104at2759"/>
<keyword evidence="5" id="KW-0862">Zinc</keyword>
<feature type="domain" description="Homeobox" evidence="16">
    <location>
        <begin position="1169"/>
        <end position="1229"/>
    </location>
</feature>
<feature type="compositionally biased region" description="Low complexity" evidence="14">
    <location>
        <begin position="603"/>
        <end position="612"/>
    </location>
</feature>
<feature type="compositionally biased region" description="Polar residues" evidence="14">
    <location>
        <begin position="1009"/>
        <end position="1020"/>
    </location>
</feature>
<dbReference type="GO" id="GO:0005634">
    <property type="term" value="C:nucleus"/>
    <property type="evidence" value="ECO:0007669"/>
    <property type="project" value="UniProtKB-SubCell"/>
</dbReference>
<dbReference type="PANTHER" id="PTHR12628">
    <property type="entry name" value="POLYCOMB-LIKE TRANSCRIPTION FACTOR"/>
    <property type="match status" value="1"/>
</dbReference>
<evidence type="ECO:0000256" key="13">
    <source>
        <dbReference type="RuleBase" id="RU000682"/>
    </source>
</evidence>
<dbReference type="SMART" id="SM00389">
    <property type="entry name" value="HOX"/>
    <property type="match status" value="1"/>
</dbReference>
<evidence type="ECO:0000256" key="11">
    <source>
        <dbReference type="PROSITE-ProRule" id="PRU00108"/>
    </source>
</evidence>
<evidence type="ECO:0000256" key="7">
    <source>
        <dbReference type="ARBA" id="ARBA00023125"/>
    </source>
</evidence>
<evidence type="ECO:0000259" key="15">
    <source>
        <dbReference type="PROSITE" id="PS50016"/>
    </source>
</evidence>
<keyword evidence="10 11" id="KW-0539">Nucleus</keyword>
<feature type="region of interest" description="Disordered" evidence="14">
    <location>
        <begin position="242"/>
        <end position="281"/>
    </location>
</feature>
<evidence type="ECO:0000256" key="3">
    <source>
        <dbReference type="ARBA" id="ARBA00022723"/>
    </source>
</evidence>
<feature type="domain" description="PHD-type" evidence="15">
    <location>
        <begin position="792"/>
        <end position="859"/>
    </location>
</feature>
<dbReference type="InterPro" id="IPR001356">
    <property type="entry name" value="HD"/>
</dbReference>
<feature type="region of interest" description="Disordered" evidence="14">
    <location>
        <begin position="117"/>
        <end position="139"/>
    </location>
</feature>
<dbReference type="CDD" id="cd15504">
    <property type="entry name" value="PHD_PRHA_like"/>
    <property type="match status" value="1"/>
</dbReference>
<proteinExistence type="inferred from homology"/>
<dbReference type="Gene3D" id="1.10.10.60">
    <property type="entry name" value="Homeodomain-like"/>
    <property type="match status" value="1"/>
</dbReference>
<dbReference type="InterPro" id="IPR045876">
    <property type="entry name" value="PRHA-like_PHD-finger"/>
</dbReference>
<evidence type="ECO:0000256" key="12">
    <source>
        <dbReference type="PROSITE-ProRule" id="PRU00146"/>
    </source>
</evidence>
<dbReference type="PANTHER" id="PTHR12628:SF13">
    <property type="entry name" value="HOMEOBOX PROTEIN HAT3.1"/>
    <property type="match status" value="1"/>
</dbReference>
<dbReference type="Gene3D" id="3.30.40.10">
    <property type="entry name" value="Zinc/RING finger domain, C3HC4 (zinc finger)"/>
    <property type="match status" value="1"/>
</dbReference>
<evidence type="ECO:0000313" key="18">
    <source>
        <dbReference type="Proteomes" id="UP000655225"/>
    </source>
</evidence>
<dbReference type="InterPro" id="IPR013083">
    <property type="entry name" value="Znf_RING/FYVE/PHD"/>
</dbReference>
<evidence type="ECO:0000256" key="10">
    <source>
        <dbReference type="ARBA" id="ARBA00023242"/>
    </source>
</evidence>
<dbReference type="InterPro" id="IPR011011">
    <property type="entry name" value="Znf_FYVE_PHD"/>
</dbReference>
<keyword evidence="18" id="KW-1185">Reference proteome</keyword>
<dbReference type="InterPro" id="IPR001965">
    <property type="entry name" value="Znf_PHD"/>
</dbReference>
<evidence type="ECO:0000256" key="8">
    <source>
        <dbReference type="ARBA" id="ARBA00023155"/>
    </source>
</evidence>
<dbReference type="Proteomes" id="UP000655225">
    <property type="component" value="Unassembled WGS sequence"/>
</dbReference>
<dbReference type="PROSITE" id="PS01359">
    <property type="entry name" value="ZF_PHD_1"/>
    <property type="match status" value="1"/>
</dbReference>
<dbReference type="InterPro" id="IPR019787">
    <property type="entry name" value="Znf_PHD-finger"/>
</dbReference>
<organism evidence="17 18">
    <name type="scientific">Tetracentron sinense</name>
    <name type="common">Spur-leaf</name>
    <dbReference type="NCBI Taxonomy" id="13715"/>
    <lineage>
        <taxon>Eukaryota</taxon>
        <taxon>Viridiplantae</taxon>
        <taxon>Streptophyta</taxon>
        <taxon>Embryophyta</taxon>
        <taxon>Tracheophyta</taxon>
        <taxon>Spermatophyta</taxon>
        <taxon>Magnoliopsida</taxon>
        <taxon>Trochodendrales</taxon>
        <taxon>Trochodendraceae</taxon>
        <taxon>Tetracentron</taxon>
    </lineage>
</organism>
<dbReference type="PROSITE" id="PS00027">
    <property type="entry name" value="HOMEOBOX_1"/>
    <property type="match status" value="1"/>
</dbReference>
<keyword evidence="7 11" id="KW-0238">DNA-binding</keyword>
<dbReference type="GO" id="GO:0008270">
    <property type="term" value="F:zinc ion binding"/>
    <property type="evidence" value="ECO:0007669"/>
    <property type="project" value="UniProtKB-KW"/>
</dbReference>
<comment type="caution">
    <text evidence="17">The sequence shown here is derived from an EMBL/GenBank/DDBJ whole genome shotgun (WGS) entry which is preliminary data.</text>
</comment>
<keyword evidence="3" id="KW-0479">Metal-binding</keyword>
<dbReference type="Pfam" id="PF00628">
    <property type="entry name" value="PHD"/>
    <property type="match status" value="1"/>
</dbReference>
<feature type="compositionally biased region" description="Polar residues" evidence="14">
    <location>
        <begin position="1327"/>
        <end position="1368"/>
    </location>
</feature>
<keyword evidence="8 11" id="KW-0371">Homeobox</keyword>
<feature type="region of interest" description="Disordered" evidence="14">
    <location>
        <begin position="596"/>
        <end position="615"/>
    </location>
</feature>
<dbReference type="InterPro" id="IPR009057">
    <property type="entry name" value="Homeodomain-like_sf"/>
</dbReference>
<dbReference type="SUPFAM" id="SSF46689">
    <property type="entry name" value="Homeodomain-like"/>
    <property type="match status" value="1"/>
</dbReference>
<dbReference type="GO" id="GO:0000981">
    <property type="term" value="F:DNA-binding transcription factor activity, RNA polymerase II-specific"/>
    <property type="evidence" value="ECO:0007669"/>
    <property type="project" value="InterPro"/>
</dbReference>
<feature type="DNA-binding region" description="Homeobox" evidence="11">
    <location>
        <begin position="1171"/>
        <end position="1230"/>
    </location>
</feature>
<accession>A0A834ZF72</accession>
<evidence type="ECO:0000256" key="9">
    <source>
        <dbReference type="ARBA" id="ARBA00023163"/>
    </source>
</evidence>
<dbReference type="SMART" id="SM00249">
    <property type="entry name" value="PHD"/>
    <property type="match status" value="1"/>
</dbReference>
<evidence type="ECO:0000256" key="6">
    <source>
        <dbReference type="ARBA" id="ARBA00023015"/>
    </source>
</evidence>
<protein>
    <submittedName>
        <fullName evidence="17">Uncharacterized protein</fullName>
    </submittedName>
</protein>
<evidence type="ECO:0000259" key="16">
    <source>
        <dbReference type="PROSITE" id="PS50071"/>
    </source>
</evidence>
<feature type="compositionally biased region" description="Polar residues" evidence="14">
    <location>
        <begin position="1109"/>
        <end position="1121"/>
    </location>
</feature>
<feature type="compositionally biased region" description="Basic and acidic residues" evidence="14">
    <location>
        <begin position="1292"/>
        <end position="1307"/>
    </location>
</feature>
<keyword evidence="9" id="KW-0804">Transcription</keyword>
<feature type="compositionally biased region" description="Acidic residues" evidence="14">
    <location>
        <begin position="906"/>
        <end position="919"/>
    </location>
</feature>
<dbReference type="PROSITE" id="PS50016">
    <property type="entry name" value="ZF_PHD_2"/>
    <property type="match status" value="1"/>
</dbReference>
<keyword evidence="6" id="KW-0805">Transcription regulation</keyword>
<feature type="region of interest" description="Disordered" evidence="14">
    <location>
        <begin position="1"/>
        <end position="51"/>
    </location>
</feature>
<dbReference type="GO" id="GO:0003677">
    <property type="term" value="F:DNA binding"/>
    <property type="evidence" value="ECO:0007669"/>
    <property type="project" value="UniProtKB-UniRule"/>
</dbReference>
<comment type="similarity">
    <text evidence="2">Belongs to the PHD-associated homeobox family.</text>
</comment>
<evidence type="ECO:0000256" key="1">
    <source>
        <dbReference type="ARBA" id="ARBA00004123"/>
    </source>
</evidence>